<dbReference type="AlphaFoldDB" id="A0A9J5XRN2"/>
<proteinExistence type="predicted"/>
<accession>A0A9J5XRN2</accession>
<protein>
    <submittedName>
        <fullName evidence="1">Uncharacterized protein</fullName>
    </submittedName>
</protein>
<dbReference type="Proteomes" id="UP000824120">
    <property type="component" value="Chromosome 8"/>
</dbReference>
<gene>
    <name evidence="1" type="ORF">H5410_040705</name>
</gene>
<keyword evidence="2" id="KW-1185">Reference proteome</keyword>
<evidence type="ECO:0000313" key="1">
    <source>
        <dbReference type="EMBL" id="KAG5590191.1"/>
    </source>
</evidence>
<dbReference type="EMBL" id="JACXVP010000008">
    <property type="protein sequence ID" value="KAG5590191.1"/>
    <property type="molecule type" value="Genomic_DNA"/>
</dbReference>
<reference evidence="1 2" key="1">
    <citation type="submission" date="2020-09" db="EMBL/GenBank/DDBJ databases">
        <title>De no assembly of potato wild relative species, Solanum commersonii.</title>
        <authorList>
            <person name="Cho K."/>
        </authorList>
    </citation>
    <scope>NUCLEOTIDE SEQUENCE [LARGE SCALE GENOMIC DNA]</scope>
    <source>
        <strain evidence="1">LZ3.2</strain>
        <tissue evidence="1">Leaf</tissue>
    </source>
</reference>
<organism evidence="1 2">
    <name type="scientific">Solanum commersonii</name>
    <name type="common">Commerson's wild potato</name>
    <name type="synonym">Commerson's nightshade</name>
    <dbReference type="NCBI Taxonomy" id="4109"/>
    <lineage>
        <taxon>Eukaryota</taxon>
        <taxon>Viridiplantae</taxon>
        <taxon>Streptophyta</taxon>
        <taxon>Embryophyta</taxon>
        <taxon>Tracheophyta</taxon>
        <taxon>Spermatophyta</taxon>
        <taxon>Magnoliopsida</taxon>
        <taxon>eudicotyledons</taxon>
        <taxon>Gunneridae</taxon>
        <taxon>Pentapetalae</taxon>
        <taxon>asterids</taxon>
        <taxon>lamiids</taxon>
        <taxon>Solanales</taxon>
        <taxon>Solanaceae</taxon>
        <taxon>Solanoideae</taxon>
        <taxon>Solaneae</taxon>
        <taxon>Solanum</taxon>
    </lineage>
</organism>
<comment type="caution">
    <text evidence="1">The sequence shown here is derived from an EMBL/GenBank/DDBJ whole genome shotgun (WGS) entry which is preliminary data.</text>
</comment>
<evidence type="ECO:0000313" key="2">
    <source>
        <dbReference type="Proteomes" id="UP000824120"/>
    </source>
</evidence>
<name>A0A9J5XRN2_SOLCO</name>
<sequence>MVIGAIEPNLFQLARCQTKTHLEELLEDRRRSKLFVCYHQVTKSKRIHLMCYHGVIKLFTFDVYPLLDLGANDFLSHLVFLTSVGDSILVEISFMIVLFL</sequence>